<accession>A0A381FA43</accession>
<keyword evidence="1" id="KW-0732">Signal</keyword>
<dbReference type="Proteomes" id="UP000254282">
    <property type="component" value="Unassembled WGS sequence"/>
</dbReference>
<dbReference type="AlphaFoldDB" id="A0A381FA43"/>
<dbReference type="Gene3D" id="2.60.450.10">
    <property type="entry name" value="Lipopolysaccharide (LPS) transport protein A like domain"/>
    <property type="match status" value="1"/>
</dbReference>
<proteinExistence type="predicted"/>
<dbReference type="Pfam" id="PF03968">
    <property type="entry name" value="LptD_N"/>
    <property type="match status" value="1"/>
</dbReference>
<dbReference type="RefSeq" id="WP_115618953.1">
    <property type="nucleotide sequence ID" value="NZ_UFVR01000004.1"/>
</dbReference>
<dbReference type="STRING" id="254.SAMN05421682_102274"/>
<evidence type="ECO:0000313" key="3">
    <source>
        <dbReference type="EMBL" id="SUX43446.1"/>
    </source>
</evidence>
<reference evidence="3 4" key="1">
    <citation type="submission" date="2018-06" db="EMBL/GenBank/DDBJ databases">
        <authorList>
            <consortium name="Pathogen Informatics"/>
            <person name="Doyle S."/>
        </authorList>
    </citation>
    <scope>NUCLEOTIDE SEQUENCE [LARGE SCALE GENOMIC DNA]</scope>
    <source>
        <strain evidence="3 4">NCTC13532</strain>
    </source>
</reference>
<feature type="signal peptide" evidence="1">
    <location>
        <begin position="1"/>
        <end position="22"/>
    </location>
</feature>
<organism evidence="3 4">
    <name type="scientific">Chryseobacterium indoltheticum</name>
    <dbReference type="NCBI Taxonomy" id="254"/>
    <lineage>
        <taxon>Bacteria</taxon>
        <taxon>Pseudomonadati</taxon>
        <taxon>Bacteroidota</taxon>
        <taxon>Flavobacteriia</taxon>
        <taxon>Flavobacteriales</taxon>
        <taxon>Weeksellaceae</taxon>
        <taxon>Chryseobacterium group</taxon>
        <taxon>Chryseobacterium</taxon>
    </lineage>
</organism>
<feature type="domain" description="Organic solvent tolerance-like N-terminal" evidence="2">
    <location>
        <begin position="18"/>
        <end position="75"/>
    </location>
</feature>
<evidence type="ECO:0000256" key="1">
    <source>
        <dbReference type="SAM" id="SignalP"/>
    </source>
</evidence>
<protein>
    <recommendedName>
        <fullName evidence="2">Organic solvent tolerance-like N-terminal domain-containing protein</fullName>
    </recommendedName>
</protein>
<name>A0A381FA43_9FLAO</name>
<sequence>MKRLFTISGIFTLLLFSQNTFAQEVQSEPKMVYKGDNIKKNTQNRTIILNGNVMLKTKNISLVNAEKVTIDEKNNTVTIYNPKDFKLLYAKTISKKGESNKNIIVYNTKEESITFQ</sequence>
<gene>
    <name evidence="3" type="ORF">NCTC13532_00310</name>
</gene>
<dbReference type="EMBL" id="UFVR01000004">
    <property type="protein sequence ID" value="SUX43446.1"/>
    <property type="molecule type" value="Genomic_DNA"/>
</dbReference>
<dbReference type="InterPro" id="IPR005653">
    <property type="entry name" value="OstA-like_N"/>
</dbReference>
<feature type="chain" id="PRO_5017004697" description="Organic solvent tolerance-like N-terminal domain-containing protein" evidence="1">
    <location>
        <begin position="23"/>
        <end position="116"/>
    </location>
</feature>
<evidence type="ECO:0000259" key="2">
    <source>
        <dbReference type="Pfam" id="PF03968"/>
    </source>
</evidence>
<evidence type="ECO:0000313" key="4">
    <source>
        <dbReference type="Proteomes" id="UP000254282"/>
    </source>
</evidence>